<organism evidence="1 2">
    <name type="scientific">Pseudonaja textilis</name>
    <name type="common">Eastern brown snake</name>
    <dbReference type="NCBI Taxonomy" id="8673"/>
    <lineage>
        <taxon>Eukaryota</taxon>
        <taxon>Metazoa</taxon>
        <taxon>Chordata</taxon>
        <taxon>Craniata</taxon>
        <taxon>Vertebrata</taxon>
        <taxon>Euteleostomi</taxon>
        <taxon>Lepidosauria</taxon>
        <taxon>Squamata</taxon>
        <taxon>Bifurcata</taxon>
        <taxon>Unidentata</taxon>
        <taxon>Episquamata</taxon>
        <taxon>Toxicofera</taxon>
        <taxon>Serpentes</taxon>
        <taxon>Colubroidea</taxon>
        <taxon>Elapidae</taxon>
        <taxon>Hydrophiinae</taxon>
        <taxon>Pseudonaja</taxon>
    </lineage>
</organism>
<protein>
    <submittedName>
        <fullName evidence="1">Uncharacterized protein</fullName>
    </submittedName>
</protein>
<keyword evidence="2" id="KW-1185">Reference proteome</keyword>
<dbReference type="Proteomes" id="UP000472273">
    <property type="component" value="Unplaced"/>
</dbReference>
<reference evidence="1" key="2">
    <citation type="submission" date="2025-09" db="UniProtKB">
        <authorList>
            <consortium name="Ensembl"/>
        </authorList>
    </citation>
    <scope>IDENTIFICATION</scope>
</reference>
<accession>A0A670XRG9</accession>
<proteinExistence type="predicted"/>
<reference evidence="1" key="1">
    <citation type="submission" date="2025-08" db="UniProtKB">
        <authorList>
            <consortium name="Ensembl"/>
        </authorList>
    </citation>
    <scope>IDENTIFICATION</scope>
</reference>
<dbReference type="AlphaFoldDB" id="A0A670XRG9"/>
<dbReference type="GeneTree" id="ENSGT00940000170807"/>
<evidence type="ECO:0000313" key="2">
    <source>
        <dbReference type="Proteomes" id="UP000472273"/>
    </source>
</evidence>
<dbReference type="Ensembl" id="ENSPTXT00000001275.1">
    <property type="protein sequence ID" value="ENSPTXP00000001238.1"/>
    <property type="gene ID" value="ENSPTXG00000001022.1"/>
</dbReference>
<evidence type="ECO:0000313" key="1">
    <source>
        <dbReference type="Ensembl" id="ENSPTXP00000001238.1"/>
    </source>
</evidence>
<name>A0A670XRG9_PSETE</name>
<sequence length="141" mass="15997">LPLHPSALQAGHPVDVIEGGGVALFAALKRHSGAGSLCRGIDLVTDKPKITMLLLQKSDPWQCHHRPPKGRALSPPRSQWMRKLCQRSYLFCEKRIRAYEMTMRCAACQKYFCVGDRCLLINSDIVYEQDIYKWTKINGII</sequence>